<evidence type="ECO:0000313" key="10">
    <source>
        <dbReference type="Proteomes" id="UP000253551"/>
    </source>
</evidence>
<feature type="domain" description="Major facilitator superfamily (MFS) profile" evidence="8">
    <location>
        <begin position="35"/>
        <end position="452"/>
    </location>
</feature>
<comment type="subcellular location">
    <subcellularLocation>
        <location evidence="1">Membrane</location>
        <topology evidence="1">Multi-pass membrane protein</topology>
    </subcellularLocation>
</comment>
<comment type="caution">
    <text evidence="9">The sequence shown here is derived from an EMBL/GenBank/DDBJ whole genome shotgun (WGS) entry which is preliminary data.</text>
</comment>
<dbReference type="InterPro" id="IPR036259">
    <property type="entry name" value="MFS_trans_sf"/>
</dbReference>
<name>A0A367J1W5_RHIST</name>
<feature type="transmembrane region" description="Helical" evidence="7">
    <location>
        <begin position="34"/>
        <end position="53"/>
    </location>
</feature>
<comment type="similarity">
    <text evidence="2">Belongs to the major facilitator superfamily. Vesicular transporter family.</text>
</comment>
<evidence type="ECO:0000256" key="5">
    <source>
        <dbReference type="ARBA" id="ARBA00022989"/>
    </source>
</evidence>
<keyword evidence="10" id="KW-1185">Reference proteome</keyword>
<feature type="transmembrane region" description="Helical" evidence="7">
    <location>
        <begin position="93"/>
        <end position="113"/>
    </location>
</feature>
<accession>A0A367J1W5</accession>
<organism evidence="9 10">
    <name type="scientific">Rhizopus stolonifer</name>
    <name type="common">Rhizopus nigricans</name>
    <dbReference type="NCBI Taxonomy" id="4846"/>
    <lineage>
        <taxon>Eukaryota</taxon>
        <taxon>Fungi</taxon>
        <taxon>Fungi incertae sedis</taxon>
        <taxon>Mucoromycota</taxon>
        <taxon>Mucoromycotina</taxon>
        <taxon>Mucoromycetes</taxon>
        <taxon>Mucorales</taxon>
        <taxon>Mucorineae</taxon>
        <taxon>Rhizopodaceae</taxon>
        <taxon>Rhizopus</taxon>
    </lineage>
</organism>
<keyword evidence="5 7" id="KW-1133">Transmembrane helix</keyword>
<keyword evidence="6 7" id="KW-0472">Membrane</keyword>
<dbReference type="Pfam" id="PF07690">
    <property type="entry name" value="MFS_1"/>
    <property type="match status" value="1"/>
</dbReference>
<dbReference type="GO" id="GO:0022857">
    <property type="term" value="F:transmembrane transporter activity"/>
    <property type="evidence" value="ECO:0007669"/>
    <property type="project" value="InterPro"/>
</dbReference>
<gene>
    <name evidence="9" type="ORF">CU098_005096</name>
</gene>
<feature type="transmembrane region" description="Helical" evidence="7">
    <location>
        <begin position="152"/>
        <end position="173"/>
    </location>
</feature>
<dbReference type="SUPFAM" id="SSF103473">
    <property type="entry name" value="MFS general substrate transporter"/>
    <property type="match status" value="1"/>
</dbReference>
<dbReference type="OrthoDB" id="5086884at2759"/>
<feature type="transmembrane region" description="Helical" evidence="7">
    <location>
        <begin position="211"/>
        <end position="230"/>
    </location>
</feature>
<dbReference type="EMBL" id="PJQM01004598">
    <property type="protein sequence ID" value="RCH83916.1"/>
    <property type="molecule type" value="Genomic_DNA"/>
</dbReference>
<evidence type="ECO:0000313" key="9">
    <source>
        <dbReference type="EMBL" id="RCH83916.1"/>
    </source>
</evidence>
<dbReference type="Proteomes" id="UP000253551">
    <property type="component" value="Unassembled WGS sequence"/>
</dbReference>
<evidence type="ECO:0000259" key="8">
    <source>
        <dbReference type="PROSITE" id="PS50850"/>
    </source>
</evidence>
<sequence length="499" mass="54526">MTPDPSLCKTTHSSRTETCPKKPLLYKYRSSQTFVFWTAAVGLFTSTFVHSILFPLSPFIVARIRHLDDKTWTGHSKSTAITSNIELTSRDTGILVALYAVGLLAGSPIFGWLGDRIKQRRLPMLLGTGASIAANVLFMLSVTYPMLLVARFLQGISNACVWTMCLCLIADNWPREQLGSQMGKLVGFYPLGMMVGLPAGGILYSELGYEAPFIASMILSGIDFLMRLVIIEGQHVENEEPAPEEPNKPSVTWIQLLKQKRLIVSLGLTVVVATVMSAFEPTLSMRLAQEWSFDAAGCSLIVLAYMVPSIVASAICGRLCDKFGTKIVAVVSLFFATPSCILIGIPNKEICSFWVLIPGLVLGGITIAGCQAPVFPEIAKVVDKENGNSSTSDGLARSYSLFNAAYGVGMCFGPLMGGYAFAGIGFFWLCIILSVLFLLFIPFAYFFIGDSRKIIQRCSPEEVETDQEKQLPRANNRQESSLSALTVINNDIDTKLQKL</sequence>
<dbReference type="GO" id="GO:0016020">
    <property type="term" value="C:membrane"/>
    <property type="evidence" value="ECO:0007669"/>
    <property type="project" value="UniProtKB-SubCell"/>
</dbReference>
<dbReference type="Gene3D" id="1.20.1250.20">
    <property type="entry name" value="MFS general substrate transporter like domains"/>
    <property type="match status" value="2"/>
</dbReference>
<dbReference type="PROSITE" id="PS50850">
    <property type="entry name" value="MFS"/>
    <property type="match status" value="1"/>
</dbReference>
<feature type="transmembrane region" description="Helical" evidence="7">
    <location>
        <begin position="327"/>
        <end position="346"/>
    </location>
</feature>
<dbReference type="InterPro" id="IPR020846">
    <property type="entry name" value="MFS_dom"/>
</dbReference>
<feature type="transmembrane region" description="Helical" evidence="7">
    <location>
        <begin position="396"/>
        <end position="420"/>
    </location>
</feature>
<dbReference type="AlphaFoldDB" id="A0A367J1W5"/>
<evidence type="ECO:0000256" key="1">
    <source>
        <dbReference type="ARBA" id="ARBA00004141"/>
    </source>
</evidence>
<feature type="transmembrane region" description="Helical" evidence="7">
    <location>
        <begin position="352"/>
        <end position="375"/>
    </location>
</feature>
<keyword evidence="3" id="KW-0813">Transport</keyword>
<reference evidence="9 10" key="1">
    <citation type="journal article" date="2018" name="G3 (Bethesda)">
        <title>Phylogenetic and Phylogenomic Definition of Rhizopus Species.</title>
        <authorList>
            <person name="Gryganskyi A.P."/>
            <person name="Golan J."/>
            <person name="Dolatabadi S."/>
            <person name="Mondo S."/>
            <person name="Robb S."/>
            <person name="Idnurm A."/>
            <person name="Muszewska A."/>
            <person name="Steczkiewicz K."/>
            <person name="Masonjones S."/>
            <person name="Liao H.L."/>
            <person name="Gajdeczka M.T."/>
            <person name="Anike F."/>
            <person name="Vuek A."/>
            <person name="Anishchenko I.M."/>
            <person name="Voigt K."/>
            <person name="de Hoog G.S."/>
            <person name="Smith M.E."/>
            <person name="Heitman J."/>
            <person name="Vilgalys R."/>
            <person name="Stajich J.E."/>
        </authorList>
    </citation>
    <scope>NUCLEOTIDE SEQUENCE [LARGE SCALE GENOMIC DNA]</scope>
    <source>
        <strain evidence="9 10">LSU 92-RS-03</strain>
    </source>
</reference>
<feature type="transmembrane region" description="Helical" evidence="7">
    <location>
        <begin position="185"/>
        <end position="205"/>
    </location>
</feature>
<evidence type="ECO:0000256" key="3">
    <source>
        <dbReference type="ARBA" id="ARBA00022448"/>
    </source>
</evidence>
<dbReference type="PRINTS" id="PR01035">
    <property type="entry name" value="TCRTETA"/>
</dbReference>
<dbReference type="PANTHER" id="PTHR23506:SF23">
    <property type="entry name" value="GH10249P"/>
    <property type="match status" value="1"/>
</dbReference>
<feature type="transmembrane region" description="Helical" evidence="7">
    <location>
        <begin position="125"/>
        <end position="146"/>
    </location>
</feature>
<feature type="transmembrane region" description="Helical" evidence="7">
    <location>
        <begin position="262"/>
        <end position="279"/>
    </location>
</feature>
<evidence type="ECO:0000256" key="4">
    <source>
        <dbReference type="ARBA" id="ARBA00022692"/>
    </source>
</evidence>
<keyword evidence="4 7" id="KW-0812">Transmembrane</keyword>
<feature type="transmembrane region" description="Helical" evidence="7">
    <location>
        <begin position="426"/>
        <end position="448"/>
    </location>
</feature>
<feature type="transmembrane region" description="Helical" evidence="7">
    <location>
        <begin position="291"/>
        <end position="315"/>
    </location>
</feature>
<dbReference type="STRING" id="4846.A0A367J1W5"/>
<dbReference type="InterPro" id="IPR011701">
    <property type="entry name" value="MFS"/>
</dbReference>
<protein>
    <recommendedName>
        <fullName evidence="8">Major facilitator superfamily (MFS) profile domain-containing protein</fullName>
    </recommendedName>
</protein>
<evidence type="ECO:0000256" key="7">
    <source>
        <dbReference type="SAM" id="Phobius"/>
    </source>
</evidence>
<evidence type="ECO:0000256" key="6">
    <source>
        <dbReference type="ARBA" id="ARBA00023136"/>
    </source>
</evidence>
<dbReference type="InterPro" id="IPR001958">
    <property type="entry name" value="Tet-R_TetA/multi-R_MdtG-like"/>
</dbReference>
<dbReference type="InterPro" id="IPR050930">
    <property type="entry name" value="MFS_Vesicular_Transporter"/>
</dbReference>
<proteinExistence type="inferred from homology"/>
<dbReference type="CDD" id="cd17325">
    <property type="entry name" value="MFS_MdtG_SLC18_like"/>
    <property type="match status" value="1"/>
</dbReference>
<dbReference type="PANTHER" id="PTHR23506">
    <property type="entry name" value="GH10249P"/>
    <property type="match status" value="1"/>
</dbReference>
<evidence type="ECO:0000256" key="2">
    <source>
        <dbReference type="ARBA" id="ARBA00006829"/>
    </source>
</evidence>